<feature type="compositionally biased region" description="Polar residues" evidence="8">
    <location>
        <begin position="484"/>
        <end position="495"/>
    </location>
</feature>
<keyword evidence="2" id="KW-0479">Metal-binding</keyword>
<feature type="region of interest" description="Disordered" evidence="8">
    <location>
        <begin position="1"/>
        <end position="102"/>
    </location>
</feature>
<feature type="region of interest" description="Disordered" evidence="8">
    <location>
        <begin position="470"/>
        <end position="536"/>
    </location>
</feature>
<feature type="compositionally biased region" description="Basic and acidic residues" evidence="8">
    <location>
        <begin position="368"/>
        <end position="393"/>
    </location>
</feature>
<comment type="subcellular location">
    <subcellularLocation>
        <location evidence="1">Nucleus</location>
    </subcellularLocation>
</comment>
<evidence type="ECO:0000256" key="5">
    <source>
        <dbReference type="ARBA" id="ARBA00022833"/>
    </source>
</evidence>
<gene>
    <name evidence="10" type="primary">USV1</name>
    <name evidence="10" type="ORF">SEPCBS119000_004067</name>
</gene>
<dbReference type="Pfam" id="PF00096">
    <property type="entry name" value="zf-C2H2"/>
    <property type="match status" value="1"/>
</dbReference>
<dbReference type="InterPro" id="IPR013087">
    <property type="entry name" value="Znf_C2H2_type"/>
</dbReference>
<dbReference type="SUPFAM" id="SSF57667">
    <property type="entry name" value="beta-beta-alpha zinc fingers"/>
    <property type="match status" value="1"/>
</dbReference>
<accession>A0ABP0DTT2</accession>
<evidence type="ECO:0000256" key="1">
    <source>
        <dbReference type="ARBA" id="ARBA00004123"/>
    </source>
</evidence>
<dbReference type="SMART" id="SM00355">
    <property type="entry name" value="ZnF_C2H2"/>
    <property type="match status" value="2"/>
</dbReference>
<evidence type="ECO:0000313" key="11">
    <source>
        <dbReference type="Proteomes" id="UP001642502"/>
    </source>
</evidence>
<feature type="region of interest" description="Disordered" evidence="8">
    <location>
        <begin position="244"/>
        <end position="448"/>
    </location>
</feature>
<comment type="caution">
    <text evidence="10">The sequence shown here is derived from an EMBL/GenBank/DDBJ whole genome shotgun (WGS) entry which is preliminary data.</text>
</comment>
<evidence type="ECO:0000256" key="2">
    <source>
        <dbReference type="ARBA" id="ARBA00022723"/>
    </source>
</evidence>
<feature type="compositionally biased region" description="Polar residues" evidence="8">
    <location>
        <begin position="314"/>
        <end position="326"/>
    </location>
</feature>
<feature type="region of interest" description="Disordered" evidence="8">
    <location>
        <begin position="180"/>
        <end position="227"/>
    </location>
</feature>
<dbReference type="Gene3D" id="3.30.160.60">
    <property type="entry name" value="Classic Zinc Finger"/>
    <property type="match status" value="2"/>
</dbReference>
<evidence type="ECO:0000256" key="4">
    <source>
        <dbReference type="ARBA" id="ARBA00022771"/>
    </source>
</evidence>
<feature type="compositionally biased region" description="Basic and acidic residues" evidence="8">
    <location>
        <begin position="625"/>
        <end position="648"/>
    </location>
</feature>
<feature type="compositionally biased region" description="Low complexity" evidence="8">
    <location>
        <begin position="51"/>
        <end position="64"/>
    </location>
</feature>
<feature type="compositionally biased region" description="Polar residues" evidence="8">
    <location>
        <begin position="29"/>
        <end position="44"/>
    </location>
</feature>
<dbReference type="InterPro" id="IPR051059">
    <property type="entry name" value="VerF-like"/>
</dbReference>
<feature type="region of interest" description="Disordered" evidence="8">
    <location>
        <begin position="613"/>
        <end position="678"/>
    </location>
</feature>
<feature type="compositionally biased region" description="Polar residues" evidence="8">
    <location>
        <begin position="270"/>
        <end position="280"/>
    </location>
</feature>
<dbReference type="PANTHER" id="PTHR40626">
    <property type="entry name" value="MIP31509P"/>
    <property type="match status" value="1"/>
</dbReference>
<evidence type="ECO:0000256" key="3">
    <source>
        <dbReference type="ARBA" id="ARBA00022737"/>
    </source>
</evidence>
<feature type="domain" description="C2H2-type" evidence="9">
    <location>
        <begin position="135"/>
        <end position="162"/>
    </location>
</feature>
<dbReference type="InterPro" id="IPR036236">
    <property type="entry name" value="Znf_C2H2_sf"/>
</dbReference>
<organism evidence="10 11">
    <name type="scientific">Sporothrix epigloea</name>
    <dbReference type="NCBI Taxonomy" id="1892477"/>
    <lineage>
        <taxon>Eukaryota</taxon>
        <taxon>Fungi</taxon>
        <taxon>Dikarya</taxon>
        <taxon>Ascomycota</taxon>
        <taxon>Pezizomycotina</taxon>
        <taxon>Sordariomycetes</taxon>
        <taxon>Sordariomycetidae</taxon>
        <taxon>Ophiostomatales</taxon>
        <taxon>Ophiostomataceae</taxon>
        <taxon>Sporothrix</taxon>
    </lineage>
</organism>
<keyword evidence="5" id="KW-0862">Zinc</keyword>
<dbReference type="PANTHER" id="PTHR40626:SF11">
    <property type="entry name" value="ZINC FINGER PROTEIN YPR022C"/>
    <property type="match status" value="1"/>
</dbReference>
<proteinExistence type="predicted"/>
<keyword evidence="6" id="KW-0539">Nucleus</keyword>
<feature type="compositionally biased region" description="Polar residues" evidence="8">
    <location>
        <begin position="350"/>
        <end position="367"/>
    </location>
</feature>
<keyword evidence="3" id="KW-0677">Repeat</keyword>
<dbReference type="PROSITE" id="PS50157">
    <property type="entry name" value="ZINC_FINGER_C2H2_2"/>
    <property type="match status" value="2"/>
</dbReference>
<dbReference type="EMBL" id="CAWUON010000058">
    <property type="protein sequence ID" value="CAK7270392.1"/>
    <property type="molecule type" value="Genomic_DNA"/>
</dbReference>
<feature type="compositionally biased region" description="Basic and acidic residues" evidence="8">
    <location>
        <begin position="244"/>
        <end position="260"/>
    </location>
</feature>
<keyword evidence="11" id="KW-1185">Reference proteome</keyword>
<evidence type="ECO:0000259" key="9">
    <source>
        <dbReference type="PROSITE" id="PS50157"/>
    </source>
</evidence>
<reference evidence="10 11" key="1">
    <citation type="submission" date="2024-01" db="EMBL/GenBank/DDBJ databases">
        <authorList>
            <person name="Allen C."/>
            <person name="Tagirdzhanova G."/>
        </authorList>
    </citation>
    <scope>NUCLEOTIDE SEQUENCE [LARGE SCALE GENOMIC DNA]</scope>
    <source>
        <strain evidence="10 11">CBS 119000</strain>
    </source>
</reference>
<evidence type="ECO:0000313" key="10">
    <source>
        <dbReference type="EMBL" id="CAK7270392.1"/>
    </source>
</evidence>
<protein>
    <submittedName>
        <fullName evidence="10">Up in starvation</fullName>
    </submittedName>
</protein>
<name>A0ABP0DTT2_9PEZI</name>
<keyword evidence="4 7" id="KW-0863">Zinc-finger</keyword>
<dbReference type="Proteomes" id="UP001642502">
    <property type="component" value="Unassembled WGS sequence"/>
</dbReference>
<feature type="compositionally biased region" description="Basic and acidic residues" evidence="8">
    <location>
        <begin position="72"/>
        <end position="83"/>
    </location>
</feature>
<evidence type="ECO:0000256" key="7">
    <source>
        <dbReference type="PROSITE-ProRule" id="PRU00042"/>
    </source>
</evidence>
<evidence type="ECO:0000256" key="8">
    <source>
        <dbReference type="SAM" id="MobiDB-lite"/>
    </source>
</evidence>
<feature type="domain" description="C2H2-type" evidence="9">
    <location>
        <begin position="104"/>
        <end position="134"/>
    </location>
</feature>
<evidence type="ECO:0000256" key="6">
    <source>
        <dbReference type="ARBA" id="ARBA00023242"/>
    </source>
</evidence>
<sequence>MDSVMRDNSKPVPADGPLARQMPLPEAVTATTNKHNRTSTNNGSGEPDGNHTSTQMQQSHSQGSKSTAATSHSDEAGDIKMSDNESITDETTSKSGRKKKSQRFYCTEFPSCNLSFTRSEHLARHIRKHTGERPFECHCQRRFSRLDNLRQHAQTVHMHEEIPLGSLAATGTRFQRQIRPDRAVRAGPPNGRARPGSLSGPSRGHSKSFSTSNIALGSGSYGVHDDVREMRPRPIPLMIDPRVRQHQTDPRAYHATDETFRPMTPPEMVTPTSITFSNGPATPHWGGARGGSPFSSRHPSMYAPSESPSRRLSVPSSEAYYQSPSSALPPRGHLYSASASSNGGGFFSSPTQTSGRPGSSDFSSVSEWSRRESFSSTTDDRRRTWHPSSRDFRNPVTTPNGMPGGSEMSAAPGSLNAHHQLTGPQPPPPMTVAIRPDQQNNGVRLPGIDSFLQRPLSTERQAPAPVVAEVERYPPGPPQPVARSPNQHPSHQRPLSGNWDGLQNGLHRLDIAGQSPPQEPSQEWNQPLYPNDGRAPQTVRFDHEAAREDQMLQNNAGGSIAYNRGHQHTMSAPAYNMSTARQTKRQAWYDGAAAGGSAARVDRMVHPNLANGFSGFPGRGVPQTVHEHQPHEQDTYSHSRERSYEPYRRGLSPLQSGRRGPPLGSAPQTGVPATGGDSFRRLDALVAVATSESKHSTPAF</sequence>